<dbReference type="VEuPathDB" id="TrichDB:TVAG_153430"/>
<feature type="domain" description="Initiator binding" evidence="1">
    <location>
        <begin position="23"/>
        <end position="148"/>
    </location>
</feature>
<gene>
    <name evidence="2" type="ORF">TVAG_153430</name>
</gene>
<dbReference type="EMBL" id="DS114255">
    <property type="protein sequence ID" value="EAX88881.1"/>
    <property type="molecule type" value="Genomic_DNA"/>
</dbReference>
<name>A2G1T0_TRIV3</name>
<sequence>MIDDPTLNHLIKKDPLIGRFSLQDQREYLQLYQYFQSCDEKNKRNHGMDTFITHLIKVHQFINQKDCFDIYRGFVCGIEFGRGFIIVNTKRLKRLMWRSKSCVNGCLQKLGYQMNRKEQDVSGFFTTILPGVEAQLCNSRQWCVRKRTSSSPVCFVSFLPSILTDRYGFPQPCDLDDEDYEEEPEPPSYQDPFPYLDVKALLNNHKSNVLV</sequence>
<proteinExistence type="predicted"/>
<accession>A2G1T0</accession>
<evidence type="ECO:0000259" key="1">
    <source>
        <dbReference type="Pfam" id="PF10416"/>
    </source>
</evidence>
<dbReference type="InParanoid" id="A2G1T0"/>
<dbReference type="OrthoDB" id="10454219at2759"/>
<dbReference type="Proteomes" id="UP000001542">
    <property type="component" value="Unassembled WGS sequence"/>
</dbReference>
<keyword evidence="3" id="KW-1185">Reference proteome</keyword>
<dbReference type="Pfam" id="PF10416">
    <property type="entry name" value="IBD"/>
    <property type="match status" value="1"/>
</dbReference>
<reference evidence="2" key="2">
    <citation type="journal article" date="2007" name="Science">
        <title>Draft genome sequence of the sexually transmitted pathogen Trichomonas vaginalis.</title>
        <authorList>
            <person name="Carlton J.M."/>
            <person name="Hirt R.P."/>
            <person name="Silva J.C."/>
            <person name="Delcher A.L."/>
            <person name="Schatz M."/>
            <person name="Zhao Q."/>
            <person name="Wortman J.R."/>
            <person name="Bidwell S.L."/>
            <person name="Alsmark U.C.M."/>
            <person name="Besteiro S."/>
            <person name="Sicheritz-Ponten T."/>
            <person name="Noel C.J."/>
            <person name="Dacks J.B."/>
            <person name="Foster P.G."/>
            <person name="Simillion C."/>
            <person name="Van de Peer Y."/>
            <person name="Miranda-Saavedra D."/>
            <person name="Barton G.J."/>
            <person name="Westrop G.D."/>
            <person name="Mueller S."/>
            <person name="Dessi D."/>
            <person name="Fiori P.L."/>
            <person name="Ren Q."/>
            <person name="Paulsen I."/>
            <person name="Zhang H."/>
            <person name="Bastida-Corcuera F.D."/>
            <person name="Simoes-Barbosa A."/>
            <person name="Brown M.T."/>
            <person name="Hayes R.D."/>
            <person name="Mukherjee M."/>
            <person name="Okumura C.Y."/>
            <person name="Schneider R."/>
            <person name="Smith A.J."/>
            <person name="Vanacova S."/>
            <person name="Villalvazo M."/>
            <person name="Haas B.J."/>
            <person name="Pertea M."/>
            <person name="Feldblyum T.V."/>
            <person name="Utterback T.R."/>
            <person name="Shu C.L."/>
            <person name="Osoegawa K."/>
            <person name="de Jong P.J."/>
            <person name="Hrdy I."/>
            <person name="Horvathova L."/>
            <person name="Zubacova Z."/>
            <person name="Dolezal P."/>
            <person name="Malik S.B."/>
            <person name="Logsdon J.M. Jr."/>
            <person name="Henze K."/>
            <person name="Gupta A."/>
            <person name="Wang C.C."/>
            <person name="Dunne R.L."/>
            <person name="Upcroft J.A."/>
            <person name="Upcroft P."/>
            <person name="White O."/>
            <person name="Salzberg S.L."/>
            <person name="Tang P."/>
            <person name="Chiu C.-H."/>
            <person name="Lee Y.-S."/>
            <person name="Embley T.M."/>
            <person name="Coombs G.H."/>
            <person name="Mottram J.C."/>
            <person name="Tachezy J."/>
            <person name="Fraser-Liggett C.M."/>
            <person name="Johnson P.J."/>
        </authorList>
    </citation>
    <scope>NUCLEOTIDE SEQUENCE [LARGE SCALE GENOMIC DNA]</scope>
    <source>
        <strain evidence="2">G3</strain>
    </source>
</reference>
<dbReference type="AlphaFoldDB" id="A2G1T0"/>
<evidence type="ECO:0000313" key="2">
    <source>
        <dbReference type="EMBL" id="EAX88881.1"/>
    </source>
</evidence>
<protein>
    <recommendedName>
        <fullName evidence="1">Initiator binding domain-containing protein</fullName>
    </recommendedName>
</protein>
<dbReference type="RefSeq" id="XP_001301811.1">
    <property type="nucleotide sequence ID" value="XM_001301810.1"/>
</dbReference>
<organism evidence="2 3">
    <name type="scientific">Trichomonas vaginalis (strain ATCC PRA-98 / G3)</name>
    <dbReference type="NCBI Taxonomy" id="412133"/>
    <lineage>
        <taxon>Eukaryota</taxon>
        <taxon>Metamonada</taxon>
        <taxon>Parabasalia</taxon>
        <taxon>Trichomonadida</taxon>
        <taxon>Trichomonadidae</taxon>
        <taxon>Trichomonas</taxon>
    </lineage>
</organism>
<reference evidence="2" key="1">
    <citation type="submission" date="2006-10" db="EMBL/GenBank/DDBJ databases">
        <authorList>
            <person name="Amadeo P."/>
            <person name="Zhao Q."/>
            <person name="Wortman J."/>
            <person name="Fraser-Liggett C."/>
            <person name="Carlton J."/>
        </authorList>
    </citation>
    <scope>NUCLEOTIDE SEQUENCE</scope>
    <source>
        <strain evidence="2">G3</strain>
    </source>
</reference>
<dbReference type="KEGG" id="tva:4746545"/>
<dbReference type="InterPro" id="IPR018845">
    <property type="entry name" value="Initiator-bd"/>
</dbReference>
<evidence type="ECO:0000313" key="3">
    <source>
        <dbReference type="Proteomes" id="UP000001542"/>
    </source>
</evidence>
<dbReference type="VEuPathDB" id="TrichDB:TVAGG3_0690700"/>